<comment type="caution">
    <text evidence="1">The sequence shown here is derived from an EMBL/GenBank/DDBJ whole genome shotgun (WGS) entry which is preliminary data.</text>
</comment>
<accession>A0AAV0J4R3</accession>
<reference evidence="1" key="1">
    <citation type="submission" date="2022-08" db="EMBL/GenBank/DDBJ databases">
        <authorList>
            <person name="Gutierrez-Valencia J."/>
        </authorList>
    </citation>
    <scope>NUCLEOTIDE SEQUENCE</scope>
</reference>
<dbReference type="Proteomes" id="UP001154282">
    <property type="component" value="Unassembled WGS sequence"/>
</dbReference>
<dbReference type="EMBL" id="CAMGYJ010000004">
    <property type="protein sequence ID" value="CAI0404380.1"/>
    <property type="molecule type" value="Genomic_DNA"/>
</dbReference>
<organism evidence="1 2">
    <name type="scientific">Linum tenue</name>
    <dbReference type="NCBI Taxonomy" id="586396"/>
    <lineage>
        <taxon>Eukaryota</taxon>
        <taxon>Viridiplantae</taxon>
        <taxon>Streptophyta</taxon>
        <taxon>Embryophyta</taxon>
        <taxon>Tracheophyta</taxon>
        <taxon>Spermatophyta</taxon>
        <taxon>Magnoliopsida</taxon>
        <taxon>eudicotyledons</taxon>
        <taxon>Gunneridae</taxon>
        <taxon>Pentapetalae</taxon>
        <taxon>rosids</taxon>
        <taxon>fabids</taxon>
        <taxon>Malpighiales</taxon>
        <taxon>Linaceae</taxon>
        <taxon>Linum</taxon>
    </lineage>
</organism>
<evidence type="ECO:0000313" key="1">
    <source>
        <dbReference type="EMBL" id="CAI0404380.1"/>
    </source>
</evidence>
<name>A0AAV0J4R3_9ROSI</name>
<proteinExistence type="predicted"/>
<dbReference type="AlphaFoldDB" id="A0AAV0J4R3"/>
<protein>
    <submittedName>
        <fullName evidence="1">Uncharacterized protein</fullName>
    </submittedName>
</protein>
<gene>
    <name evidence="1" type="ORF">LITE_LOCUS12434</name>
</gene>
<sequence>MTSHSGSEGISYLNLRTVRSVLCRLQIGGARRGLDSFMGVFFIGIVNGSRRLESWIS</sequence>
<keyword evidence="2" id="KW-1185">Reference proteome</keyword>
<evidence type="ECO:0000313" key="2">
    <source>
        <dbReference type="Proteomes" id="UP001154282"/>
    </source>
</evidence>